<gene>
    <name evidence="1" type="ORF">KOR42_18130</name>
</gene>
<comment type="caution">
    <text evidence="1">The sequence shown here is derived from an EMBL/GenBank/DDBJ whole genome shotgun (WGS) entry which is preliminary data.</text>
</comment>
<organism evidence="1 2">
    <name type="scientific">Thalassoglobus neptunius</name>
    <dbReference type="NCBI Taxonomy" id="1938619"/>
    <lineage>
        <taxon>Bacteria</taxon>
        <taxon>Pseudomonadati</taxon>
        <taxon>Planctomycetota</taxon>
        <taxon>Planctomycetia</taxon>
        <taxon>Planctomycetales</taxon>
        <taxon>Planctomycetaceae</taxon>
        <taxon>Thalassoglobus</taxon>
    </lineage>
</organism>
<reference evidence="1 2" key="1">
    <citation type="submission" date="2019-02" db="EMBL/GenBank/DDBJ databases">
        <title>Deep-cultivation of Planctomycetes and their phenomic and genomic characterization uncovers novel biology.</title>
        <authorList>
            <person name="Wiegand S."/>
            <person name="Jogler M."/>
            <person name="Boedeker C."/>
            <person name="Pinto D."/>
            <person name="Vollmers J."/>
            <person name="Rivas-Marin E."/>
            <person name="Kohn T."/>
            <person name="Peeters S.H."/>
            <person name="Heuer A."/>
            <person name="Rast P."/>
            <person name="Oberbeckmann S."/>
            <person name="Bunk B."/>
            <person name="Jeske O."/>
            <person name="Meyerdierks A."/>
            <person name="Storesund J.E."/>
            <person name="Kallscheuer N."/>
            <person name="Luecker S."/>
            <person name="Lage O.M."/>
            <person name="Pohl T."/>
            <person name="Merkel B.J."/>
            <person name="Hornburger P."/>
            <person name="Mueller R.-W."/>
            <person name="Bruemmer F."/>
            <person name="Labrenz M."/>
            <person name="Spormann A.M."/>
            <person name="Op Den Camp H."/>
            <person name="Overmann J."/>
            <person name="Amann R."/>
            <person name="Jetten M.S.M."/>
            <person name="Mascher T."/>
            <person name="Medema M.H."/>
            <person name="Devos D.P."/>
            <person name="Kaster A.-K."/>
            <person name="Ovreas L."/>
            <person name="Rohde M."/>
            <person name="Galperin M.Y."/>
            <person name="Jogler C."/>
        </authorList>
    </citation>
    <scope>NUCLEOTIDE SEQUENCE [LARGE SCALE GENOMIC DNA]</scope>
    <source>
        <strain evidence="1 2">KOR42</strain>
    </source>
</reference>
<accession>A0A5C5X711</accession>
<sequence>MQKLSLLLTNTYAVARNNALVAIETPNASRMPSEKL</sequence>
<dbReference type="EMBL" id="SIHI01000001">
    <property type="protein sequence ID" value="TWT58439.1"/>
    <property type="molecule type" value="Genomic_DNA"/>
</dbReference>
<evidence type="ECO:0000313" key="2">
    <source>
        <dbReference type="Proteomes" id="UP000317243"/>
    </source>
</evidence>
<proteinExistence type="predicted"/>
<evidence type="ECO:0000313" key="1">
    <source>
        <dbReference type="EMBL" id="TWT58439.1"/>
    </source>
</evidence>
<keyword evidence="2" id="KW-1185">Reference proteome</keyword>
<dbReference type="Proteomes" id="UP000317243">
    <property type="component" value="Unassembled WGS sequence"/>
</dbReference>
<name>A0A5C5X711_9PLAN</name>
<protein>
    <submittedName>
        <fullName evidence="1">Uncharacterized protein</fullName>
    </submittedName>
</protein>
<dbReference type="AlphaFoldDB" id="A0A5C5X711"/>